<keyword evidence="2" id="KW-0808">Transferase</keyword>
<dbReference type="InterPro" id="IPR013132">
    <property type="entry name" value="PseI/NeuA/B-like_N"/>
</dbReference>
<proteinExistence type="predicted"/>
<dbReference type="Pfam" id="PF08666">
    <property type="entry name" value="SAF"/>
    <property type="match status" value="1"/>
</dbReference>
<evidence type="ECO:0000313" key="2">
    <source>
        <dbReference type="EMBL" id="MBN1572781.1"/>
    </source>
</evidence>
<dbReference type="Pfam" id="PF03102">
    <property type="entry name" value="NeuB"/>
    <property type="match status" value="1"/>
</dbReference>
<reference evidence="2" key="1">
    <citation type="journal article" date="2021" name="Environ. Microbiol.">
        <title>Genomic characterization of three novel Desulfobacterota classes expand the metabolic and phylogenetic diversity of the phylum.</title>
        <authorList>
            <person name="Murphy C.L."/>
            <person name="Biggerstaff J."/>
            <person name="Eichhorn A."/>
            <person name="Ewing E."/>
            <person name="Shahan R."/>
            <person name="Soriano D."/>
            <person name="Stewart S."/>
            <person name="VanMol K."/>
            <person name="Walker R."/>
            <person name="Walters P."/>
            <person name="Elshahed M.S."/>
            <person name="Youssef N.H."/>
        </authorList>
    </citation>
    <scope>NUCLEOTIDE SEQUENCE</scope>
    <source>
        <strain evidence="2">Zod_Metabat.24</strain>
    </source>
</reference>
<evidence type="ECO:0000259" key="1">
    <source>
        <dbReference type="PROSITE" id="PS50844"/>
    </source>
</evidence>
<dbReference type="InterPro" id="IPR013974">
    <property type="entry name" value="SAF"/>
</dbReference>
<dbReference type="SMART" id="SM00858">
    <property type="entry name" value="SAF"/>
    <property type="match status" value="1"/>
</dbReference>
<evidence type="ECO:0000313" key="3">
    <source>
        <dbReference type="Proteomes" id="UP000809273"/>
    </source>
</evidence>
<dbReference type="Gene3D" id="3.90.1210.10">
    <property type="entry name" value="Antifreeze-like/N-acetylneuraminic acid synthase C-terminal domain"/>
    <property type="match status" value="1"/>
</dbReference>
<dbReference type="GO" id="GO:0047444">
    <property type="term" value="F:N-acylneuraminate-9-phosphate synthase activity"/>
    <property type="evidence" value="ECO:0007669"/>
    <property type="project" value="TreeGrafter"/>
</dbReference>
<gene>
    <name evidence="2" type="primary">neuB</name>
    <name evidence="2" type="ORF">JW984_06240</name>
</gene>
<reference evidence="2" key="2">
    <citation type="submission" date="2021-01" db="EMBL/GenBank/DDBJ databases">
        <authorList>
            <person name="Hahn C.R."/>
            <person name="Youssef N.H."/>
            <person name="Elshahed M."/>
        </authorList>
    </citation>
    <scope>NUCLEOTIDE SEQUENCE</scope>
    <source>
        <strain evidence="2">Zod_Metabat.24</strain>
    </source>
</reference>
<dbReference type="SUPFAM" id="SSF51269">
    <property type="entry name" value="AFP III-like domain"/>
    <property type="match status" value="1"/>
</dbReference>
<dbReference type="Gene3D" id="3.20.20.70">
    <property type="entry name" value="Aldolase class I"/>
    <property type="match status" value="1"/>
</dbReference>
<dbReference type="InterPro" id="IPR051690">
    <property type="entry name" value="PseI-like"/>
</dbReference>
<dbReference type="PANTHER" id="PTHR42966">
    <property type="entry name" value="N-ACETYLNEURAMINATE SYNTHASE"/>
    <property type="match status" value="1"/>
</dbReference>
<dbReference type="AlphaFoldDB" id="A0A9D8KD20"/>
<dbReference type="NCBIfam" id="TIGR03569">
    <property type="entry name" value="NeuB_NnaB"/>
    <property type="match status" value="1"/>
</dbReference>
<dbReference type="EMBL" id="JAFGIX010000028">
    <property type="protein sequence ID" value="MBN1572781.1"/>
    <property type="molecule type" value="Genomic_DNA"/>
</dbReference>
<protein>
    <submittedName>
        <fullName evidence="2">N-acetylneuraminate synthase</fullName>
        <ecNumber evidence="2">2.5.1.56</ecNumber>
    </submittedName>
</protein>
<dbReference type="InterPro" id="IPR013785">
    <property type="entry name" value="Aldolase_TIM"/>
</dbReference>
<dbReference type="InterPro" id="IPR020007">
    <property type="entry name" value="NeuB/NeuA"/>
</dbReference>
<dbReference type="GO" id="GO:0016051">
    <property type="term" value="P:carbohydrate biosynthetic process"/>
    <property type="evidence" value="ECO:0007669"/>
    <property type="project" value="InterPro"/>
</dbReference>
<dbReference type="PROSITE" id="PS50844">
    <property type="entry name" value="AFP_LIKE"/>
    <property type="match status" value="1"/>
</dbReference>
<dbReference type="InterPro" id="IPR057736">
    <property type="entry name" value="SAF_PseI/NeuA/NeuB"/>
</dbReference>
<organism evidence="2 3">
    <name type="scientific">Candidatus Zymogenus saltonus</name>
    <dbReference type="NCBI Taxonomy" id="2844893"/>
    <lineage>
        <taxon>Bacteria</taxon>
        <taxon>Deltaproteobacteria</taxon>
        <taxon>Candidatus Zymogenia</taxon>
        <taxon>Candidatus Zymogeniales</taxon>
        <taxon>Candidatus Zymogenaceae</taxon>
        <taxon>Candidatus Zymogenus</taxon>
    </lineage>
</organism>
<dbReference type="InterPro" id="IPR006190">
    <property type="entry name" value="SAF_AFP_Neu5Ac"/>
</dbReference>
<comment type="caution">
    <text evidence="2">The sequence shown here is derived from an EMBL/GenBank/DDBJ whole genome shotgun (WGS) entry which is preliminary data.</text>
</comment>
<dbReference type="Proteomes" id="UP000809273">
    <property type="component" value="Unassembled WGS sequence"/>
</dbReference>
<dbReference type="GO" id="GO:0050462">
    <property type="term" value="F:N-acetylneuraminate synthase activity"/>
    <property type="evidence" value="ECO:0007669"/>
    <property type="project" value="UniProtKB-EC"/>
</dbReference>
<dbReference type="CDD" id="cd11615">
    <property type="entry name" value="SAF_NeuB_like"/>
    <property type="match status" value="1"/>
</dbReference>
<dbReference type="InterPro" id="IPR036732">
    <property type="entry name" value="AFP_Neu5c_C_sf"/>
</dbReference>
<dbReference type="PANTHER" id="PTHR42966:SF1">
    <property type="entry name" value="SIALIC ACID SYNTHASE"/>
    <property type="match status" value="1"/>
</dbReference>
<name>A0A9D8KD20_9DELT</name>
<dbReference type="SUPFAM" id="SSF51569">
    <property type="entry name" value="Aldolase"/>
    <property type="match status" value="1"/>
</dbReference>
<feature type="domain" description="AFP-like" evidence="1">
    <location>
        <begin position="295"/>
        <end position="351"/>
    </location>
</feature>
<accession>A0A9D8KD20</accession>
<sequence>MKINEIVIGGRKIGHKNRCFIIAEAGVNHNGEMALAEMLIDAALDAGADAVKFQTFKAERVISKSAPKADYQKKATDPNETQLEMARRLELSFDNFRELKALCDGKGIIFLSSPFDEPSVDFLDEIGVPAFKVASGEITNLPFLEYIAKKGKPVILSTGMSYLGEVEEALRTIMGAGTREVSLLHCVTDYPADPEDSNLAAIQTMKRAFSVPIGYSDHTLGTAVTIAAVALGACIVEKHFTLDKTMPGPDHTASLEPRELKAMVDEIRGVEGAIGDGVKEPRESEEKNRIVGRRSVAAAVKIKEGTPITQGMLTALRPAGGISPKHLPWVIGKKARHDIESGEIITKDMIY</sequence>
<dbReference type="EC" id="2.5.1.56" evidence="2"/>